<keyword evidence="1" id="KW-1133">Transmembrane helix</keyword>
<feature type="transmembrane region" description="Helical" evidence="1">
    <location>
        <begin position="9"/>
        <end position="34"/>
    </location>
</feature>
<accession>A0A0F9LKI3</accession>
<evidence type="ECO:0000256" key="1">
    <source>
        <dbReference type="SAM" id="Phobius"/>
    </source>
</evidence>
<comment type="caution">
    <text evidence="2">The sequence shown here is derived from an EMBL/GenBank/DDBJ whole genome shotgun (WGS) entry which is preliminary data.</text>
</comment>
<organism evidence="2">
    <name type="scientific">marine sediment metagenome</name>
    <dbReference type="NCBI Taxonomy" id="412755"/>
    <lineage>
        <taxon>unclassified sequences</taxon>
        <taxon>metagenomes</taxon>
        <taxon>ecological metagenomes</taxon>
    </lineage>
</organism>
<reference evidence="2" key="1">
    <citation type="journal article" date="2015" name="Nature">
        <title>Complex archaea that bridge the gap between prokaryotes and eukaryotes.</title>
        <authorList>
            <person name="Spang A."/>
            <person name="Saw J.H."/>
            <person name="Jorgensen S.L."/>
            <person name="Zaremba-Niedzwiedzka K."/>
            <person name="Martijn J."/>
            <person name="Lind A.E."/>
            <person name="van Eijk R."/>
            <person name="Schleper C."/>
            <person name="Guy L."/>
            <person name="Ettema T.J."/>
        </authorList>
    </citation>
    <scope>NUCLEOTIDE SEQUENCE</scope>
</reference>
<keyword evidence="1" id="KW-0812">Transmembrane</keyword>
<evidence type="ECO:0000313" key="2">
    <source>
        <dbReference type="EMBL" id="KKM87706.1"/>
    </source>
</evidence>
<dbReference type="AlphaFoldDB" id="A0A0F9LKI3"/>
<proteinExistence type="predicted"/>
<sequence length="120" mass="13719">MIKLIALKILLFVLSIINISLKLIAFTLKVIVIIVKWVSFIPIFLVAFILSVVFRLLGFLVFMIVDGSYTGYTAGRDEIGKKARARRLLRRFSKDLAKEKEKEDSTKIYDSNIGDIHSRN</sequence>
<protein>
    <submittedName>
        <fullName evidence="2">Uncharacterized protein</fullName>
    </submittedName>
</protein>
<gene>
    <name evidence="2" type="ORF">LCGC14_1266110</name>
</gene>
<keyword evidence="1" id="KW-0472">Membrane</keyword>
<feature type="transmembrane region" description="Helical" evidence="1">
    <location>
        <begin position="40"/>
        <end position="65"/>
    </location>
</feature>
<dbReference type="EMBL" id="LAZR01007064">
    <property type="protein sequence ID" value="KKM87706.1"/>
    <property type="molecule type" value="Genomic_DNA"/>
</dbReference>
<name>A0A0F9LKI3_9ZZZZ</name>